<dbReference type="CDD" id="cd05229">
    <property type="entry name" value="SDR_a3"/>
    <property type="match status" value="1"/>
</dbReference>
<dbReference type="SUPFAM" id="SSF51735">
    <property type="entry name" value="NAD(P)-binding Rossmann-fold domains"/>
    <property type="match status" value="1"/>
</dbReference>
<reference evidence="2 3" key="2">
    <citation type="submission" date="2018-03" db="EMBL/GenBank/DDBJ databases">
        <title>The ancient ancestry and fast evolution of plastids.</title>
        <authorList>
            <person name="Moore K.R."/>
            <person name="Magnabosco C."/>
            <person name="Momper L."/>
            <person name="Gold D.A."/>
            <person name="Bosak T."/>
            <person name="Fournier G.P."/>
        </authorList>
    </citation>
    <scope>NUCLEOTIDE SEQUENCE [LARGE SCALE GENOMIC DNA]</scope>
    <source>
        <strain evidence="2 3">CCAP 1448/3</strain>
    </source>
</reference>
<feature type="domain" description="NAD-dependent epimerase/dehydratase" evidence="1">
    <location>
        <begin position="12"/>
        <end position="215"/>
    </location>
</feature>
<dbReference type="OrthoDB" id="112777at2"/>
<sequence>MTSDLELHTIFGTGPLGQAVMRELLARGKQIRMVNRSGQANVPQGVEVVAADAYDPTSTKAVTAGSTVVYQCAQPAYTEWPQKFPPLQAAIVAGVAANGAKLIVGDNLYMYGLVNTPLKEDLPNAAITRKGRTRARMAEELLAAHQKGQIRVAIGRSSDFFGPLVLGSLVGERVFPAILAGKSTEGIGNIDLPHTYTFISDFGKALVVLGEKEEALGQIWHVPNAETVTTRQFLEIAFAEAGHPPKIKSMGKLMMQIAGLFIPEAKETVEMMYEFEHPFIVDSRKYIQAFGNHATPLKEALRQTLDWYRQADKH</sequence>
<dbReference type="Pfam" id="PF01370">
    <property type="entry name" value="Epimerase"/>
    <property type="match status" value="1"/>
</dbReference>
<dbReference type="EMBL" id="PVWJ01000021">
    <property type="protein sequence ID" value="PSB03934.1"/>
    <property type="molecule type" value="Genomic_DNA"/>
</dbReference>
<dbReference type="InterPro" id="IPR036291">
    <property type="entry name" value="NAD(P)-bd_dom_sf"/>
</dbReference>
<evidence type="ECO:0000313" key="3">
    <source>
        <dbReference type="Proteomes" id="UP000238762"/>
    </source>
</evidence>
<evidence type="ECO:0000313" key="2">
    <source>
        <dbReference type="EMBL" id="PSB03934.1"/>
    </source>
</evidence>
<name>A0A2T1C6S5_9CYAN</name>
<keyword evidence="3" id="KW-1185">Reference proteome</keyword>
<dbReference type="Proteomes" id="UP000238762">
    <property type="component" value="Unassembled WGS sequence"/>
</dbReference>
<dbReference type="AlphaFoldDB" id="A0A2T1C6S5"/>
<protein>
    <submittedName>
        <fullName evidence="2">NAD-dependent dehydratase</fullName>
    </submittedName>
</protein>
<gene>
    <name evidence="2" type="ORF">C7B64_06100</name>
</gene>
<dbReference type="RefSeq" id="WP_106287769.1">
    <property type="nucleotide sequence ID" value="NZ_CAWNTC010000230.1"/>
</dbReference>
<accession>A0A2T1C6S5</accession>
<proteinExistence type="predicted"/>
<comment type="caution">
    <text evidence="2">The sequence shown here is derived from an EMBL/GenBank/DDBJ whole genome shotgun (WGS) entry which is preliminary data.</text>
</comment>
<reference evidence="2 3" key="1">
    <citation type="submission" date="2018-02" db="EMBL/GenBank/DDBJ databases">
        <authorList>
            <person name="Cohen D.B."/>
            <person name="Kent A.D."/>
        </authorList>
    </citation>
    <scope>NUCLEOTIDE SEQUENCE [LARGE SCALE GENOMIC DNA]</scope>
    <source>
        <strain evidence="2 3">CCAP 1448/3</strain>
    </source>
</reference>
<evidence type="ECO:0000259" key="1">
    <source>
        <dbReference type="Pfam" id="PF01370"/>
    </source>
</evidence>
<dbReference type="InterPro" id="IPR001509">
    <property type="entry name" value="Epimerase_deHydtase"/>
</dbReference>
<organism evidence="2 3">
    <name type="scientific">Merismopedia glauca CCAP 1448/3</name>
    <dbReference type="NCBI Taxonomy" id="1296344"/>
    <lineage>
        <taxon>Bacteria</taxon>
        <taxon>Bacillati</taxon>
        <taxon>Cyanobacteriota</taxon>
        <taxon>Cyanophyceae</taxon>
        <taxon>Synechococcales</taxon>
        <taxon>Merismopediaceae</taxon>
        <taxon>Merismopedia</taxon>
    </lineage>
</organism>
<dbReference type="Gene3D" id="3.40.50.720">
    <property type="entry name" value="NAD(P)-binding Rossmann-like Domain"/>
    <property type="match status" value="1"/>
</dbReference>